<feature type="chain" id="PRO_5040118857" evidence="1">
    <location>
        <begin position="18"/>
        <end position="135"/>
    </location>
</feature>
<evidence type="ECO:0000313" key="2">
    <source>
        <dbReference type="EMBL" id="KAH7230793.1"/>
    </source>
</evidence>
<protein>
    <submittedName>
        <fullName evidence="2">Uncharacterized protein</fullName>
    </submittedName>
</protein>
<keyword evidence="3" id="KW-1185">Reference proteome</keyword>
<dbReference type="OrthoDB" id="4986233at2759"/>
<accession>A0A9P9G1V0</accession>
<organism evidence="2 3">
    <name type="scientific">Fusarium solani</name>
    <name type="common">Filamentous fungus</name>
    <dbReference type="NCBI Taxonomy" id="169388"/>
    <lineage>
        <taxon>Eukaryota</taxon>
        <taxon>Fungi</taxon>
        <taxon>Dikarya</taxon>
        <taxon>Ascomycota</taxon>
        <taxon>Pezizomycotina</taxon>
        <taxon>Sordariomycetes</taxon>
        <taxon>Hypocreomycetidae</taxon>
        <taxon>Hypocreales</taxon>
        <taxon>Nectriaceae</taxon>
        <taxon>Fusarium</taxon>
        <taxon>Fusarium solani species complex</taxon>
    </lineage>
</organism>
<proteinExistence type="predicted"/>
<evidence type="ECO:0000256" key="1">
    <source>
        <dbReference type="SAM" id="SignalP"/>
    </source>
</evidence>
<reference evidence="2" key="1">
    <citation type="journal article" date="2021" name="Nat. Commun.">
        <title>Genetic determinants of endophytism in the Arabidopsis root mycobiome.</title>
        <authorList>
            <person name="Mesny F."/>
            <person name="Miyauchi S."/>
            <person name="Thiergart T."/>
            <person name="Pickel B."/>
            <person name="Atanasova L."/>
            <person name="Karlsson M."/>
            <person name="Huettel B."/>
            <person name="Barry K.W."/>
            <person name="Haridas S."/>
            <person name="Chen C."/>
            <person name="Bauer D."/>
            <person name="Andreopoulos W."/>
            <person name="Pangilinan J."/>
            <person name="LaButti K."/>
            <person name="Riley R."/>
            <person name="Lipzen A."/>
            <person name="Clum A."/>
            <person name="Drula E."/>
            <person name="Henrissat B."/>
            <person name="Kohler A."/>
            <person name="Grigoriev I.V."/>
            <person name="Martin F.M."/>
            <person name="Hacquard S."/>
        </authorList>
    </citation>
    <scope>NUCLEOTIDE SEQUENCE</scope>
    <source>
        <strain evidence="2">FSSC 5 MPI-SDFR-AT-0091</strain>
    </source>
</reference>
<sequence length="135" mass="14538">MRPLPLLVALLPSLGGAVKFELIKGTCDTGFHPSVPGSWSYGTIKRVGDDGCKGCNLSMERKDGVWYGRSPCNPCDGGIIYEFVPNGSGRNIYRAGNRNKIIGHCEGRNGPASYCNGWNFACSGSIHYLCSVDEC</sequence>
<comment type="caution">
    <text evidence="2">The sequence shown here is derived from an EMBL/GenBank/DDBJ whole genome shotgun (WGS) entry which is preliminary data.</text>
</comment>
<keyword evidence="1" id="KW-0732">Signal</keyword>
<evidence type="ECO:0000313" key="3">
    <source>
        <dbReference type="Proteomes" id="UP000736672"/>
    </source>
</evidence>
<name>A0A9P9G1V0_FUSSL</name>
<dbReference type="Proteomes" id="UP000736672">
    <property type="component" value="Unassembled WGS sequence"/>
</dbReference>
<dbReference type="EMBL" id="JAGTJS010000035">
    <property type="protein sequence ID" value="KAH7230793.1"/>
    <property type="molecule type" value="Genomic_DNA"/>
</dbReference>
<gene>
    <name evidence="2" type="ORF">B0J15DRAFT_555903</name>
</gene>
<dbReference type="AlphaFoldDB" id="A0A9P9G1V0"/>
<feature type="signal peptide" evidence="1">
    <location>
        <begin position="1"/>
        <end position="17"/>
    </location>
</feature>